<evidence type="ECO:0000256" key="4">
    <source>
        <dbReference type="PROSITE-ProRule" id="PRU01248"/>
    </source>
</evidence>
<dbReference type="RefSeq" id="WP_018451540.1">
    <property type="nucleotide sequence ID" value="NZ_AP019827.1"/>
</dbReference>
<dbReference type="PROSITE" id="PS51898">
    <property type="entry name" value="TYR_RECOMBINASE"/>
    <property type="match status" value="1"/>
</dbReference>
<dbReference type="InterPro" id="IPR004107">
    <property type="entry name" value="Integrase_SAM-like_N"/>
</dbReference>
<dbReference type="STRING" id="1122172.GCA_000373045_01929"/>
<dbReference type="KEGG" id="lsz:JCM16776_0521"/>
<dbReference type="InterPro" id="IPR013762">
    <property type="entry name" value="Integrase-like_cat_sf"/>
</dbReference>
<dbReference type="PROSITE" id="PS51900">
    <property type="entry name" value="CB"/>
    <property type="match status" value="1"/>
</dbReference>
<keyword evidence="1" id="KW-0229">DNA integration</keyword>
<dbReference type="AlphaFoldDB" id="A0A510JPD9"/>
<organism evidence="7 8">
    <name type="scientific">Leptotrichia shahii</name>
    <dbReference type="NCBI Taxonomy" id="157691"/>
    <lineage>
        <taxon>Bacteria</taxon>
        <taxon>Fusobacteriati</taxon>
        <taxon>Fusobacteriota</taxon>
        <taxon>Fusobacteriia</taxon>
        <taxon>Fusobacteriales</taxon>
        <taxon>Leptotrichiaceae</taxon>
        <taxon>Leptotrichia</taxon>
    </lineage>
</organism>
<feature type="domain" description="Core-binding (CB)" evidence="6">
    <location>
        <begin position="32"/>
        <end position="110"/>
    </location>
</feature>
<keyword evidence="2 4" id="KW-0238">DNA-binding</keyword>
<dbReference type="GO" id="GO:0006310">
    <property type="term" value="P:DNA recombination"/>
    <property type="evidence" value="ECO:0007669"/>
    <property type="project" value="UniProtKB-KW"/>
</dbReference>
<dbReference type="InterPro" id="IPR002104">
    <property type="entry name" value="Integrase_catalytic"/>
</dbReference>
<dbReference type="Gene3D" id="1.10.443.10">
    <property type="entry name" value="Intergrase catalytic core"/>
    <property type="match status" value="1"/>
</dbReference>
<dbReference type="InterPro" id="IPR010998">
    <property type="entry name" value="Integrase_recombinase_N"/>
</dbReference>
<accession>A0A510JPD9</accession>
<dbReference type="GO" id="GO:0003677">
    <property type="term" value="F:DNA binding"/>
    <property type="evidence" value="ECO:0007669"/>
    <property type="project" value="UniProtKB-UniRule"/>
</dbReference>
<dbReference type="Pfam" id="PF02899">
    <property type="entry name" value="Phage_int_SAM_1"/>
    <property type="match status" value="1"/>
</dbReference>
<dbReference type="Pfam" id="PF00589">
    <property type="entry name" value="Phage_integrase"/>
    <property type="match status" value="1"/>
</dbReference>
<dbReference type="PANTHER" id="PTHR30349:SF81">
    <property type="entry name" value="TYROSINE RECOMBINASE XERC"/>
    <property type="match status" value="1"/>
</dbReference>
<dbReference type="PANTHER" id="PTHR30349">
    <property type="entry name" value="PHAGE INTEGRASE-RELATED"/>
    <property type="match status" value="1"/>
</dbReference>
<reference evidence="7 8" key="1">
    <citation type="submission" date="2019-07" db="EMBL/GenBank/DDBJ databases">
        <title>Complete Genome Sequence of Leptotrichia shahii Strain JCM 16776.</title>
        <authorList>
            <person name="Watanabe S."/>
            <person name="Cui L."/>
        </authorList>
    </citation>
    <scope>NUCLEOTIDE SEQUENCE [LARGE SCALE GENOMIC DNA]</scope>
    <source>
        <strain evidence="7 8">JCM16776</strain>
    </source>
</reference>
<sequence>MGQESIGIDNLKRKNQEKQEKKIKKDISFENKMQIREFLDFLKYEKGSSKSTADGYNRDLVQFFLFVEKNYDEIEERNVFEYIEYINEKLKRNSVSRKVSTIKTFYKFCYLNKAVKKDPAGMVKSLKREHRSPEILTLEEMKKIIDNCPSTPEGMQNMLIIKFLIATGARISEILNLEIKDLENKEYEFIKVLGKDSKYRIVPIYDYFENEIKNYLDVYRSKLKNAKNSFKIFPNTRREKFWKDLKIIAKDARIEKNVYPHIFKYSIAAILLENSVDISIVQEILGHATIITAEVYPHFEKDELKMIYNNIKLGDD</sequence>
<evidence type="ECO:0000259" key="6">
    <source>
        <dbReference type="PROSITE" id="PS51900"/>
    </source>
</evidence>
<evidence type="ECO:0000259" key="5">
    <source>
        <dbReference type="PROSITE" id="PS51898"/>
    </source>
</evidence>
<evidence type="ECO:0000256" key="2">
    <source>
        <dbReference type="ARBA" id="ARBA00023125"/>
    </source>
</evidence>
<evidence type="ECO:0000256" key="3">
    <source>
        <dbReference type="ARBA" id="ARBA00023172"/>
    </source>
</evidence>
<keyword evidence="3" id="KW-0233">DNA recombination</keyword>
<dbReference type="Proteomes" id="UP000322617">
    <property type="component" value="Chromosome"/>
</dbReference>
<feature type="domain" description="Tyr recombinase" evidence="5">
    <location>
        <begin position="131"/>
        <end position="309"/>
    </location>
</feature>
<protein>
    <submittedName>
        <fullName evidence="7">Phage integrase, SAM-like domain protein</fullName>
    </submittedName>
</protein>
<dbReference type="GO" id="GO:0015074">
    <property type="term" value="P:DNA integration"/>
    <property type="evidence" value="ECO:0007669"/>
    <property type="project" value="UniProtKB-KW"/>
</dbReference>
<dbReference type="InterPro" id="IPR011010">
    <property type="entry name" value="DNA_brk_join_enz"/>
</dbReference>
<dbReference type="Gene3D" id="1.10.150.130">
    <property type="match status" value="1"/>
</dbReference>
<dbReference type="SUPFAM" id="SSF56349">
    <property type="entry name" value="DNA breaking-rejoining enzymes"/>
    <property type="match status" value="1"/>
</dbReference>
<dbReference type="EMBL" id="AP019827">
    <property type="protein sequence ID" value="BBM40301.1"/>
    <property type="molecule type" value="Genomic_DNA"/>
</dbReference>
<gene>
    <name evidence="7" type="ORF">JCM16776_0521</name>
</gene>
<proteinExistence type="predicted"/>
<dbReference type="InterPro" id="IPR050090">
    <property type="entry name" value="Tyrosine_recombinase_XerCD"/>
</dbReference>
<evidence type="ECO:0000256" key="1">
    <source>
        <dbReference type="ARBA" id="ARBA00022908"/>
    </source>
</evidence>
<evidence type="ECO:0000313" key="7">
    <source>
        <dbReference type="EMBL" id="BBM40301.1"/>
    </source>
</evidence>
<dbReference type="InterPro" id="IPR044068">
    <property type="entry name" value="CB"/>
</dbReference>
<evidence type="ECO:0000313" key="8">
    <source>
        <dbReference type="Proteomes" id="UP000322617"/>
    </source>
</evidence>
<name>A0A510JPD9_9FUSO</name>
<dbReference type="OrthoDB" id="9801717at2"/>
<keyword evidence="8" id="KW-1185">Reference proteome</keyword>